<reference evidence="1 2" key="1">
    <citation type="journal article" date="2019" name="Int. J. Syst. Evol. Microbiol.">
        <title>The Global Catalogue of Microorganisms (GCM) 10K type strain sequencing project: providing services to taxonomists for standard genome sequencing and annotation.</title>
        <authorList>
            <consortium name="The Broad Institute Genomics Platform"/>
            <consortium name="The Broad Institute Genome Sequencing Center for Infectious Disease"/>
            <person name="Wu L."/>
            <person name="Ma J."/>
        </authorList>
    </citation>
    <scope>NUCLEOTIDE SEQUENCE [LARGE SCALE GENOMIC DNA]</scope>
    <source>
        <strain evidence="1 2">LMG 29247</strain>
    </source>
</reference>
<sequence>MTVEMPEHTSGRQVRAAERLHEFVVNELRMTTEDVLVRIHADGTITVQLADSIGYGAEPDVKTLGLPRGHCGFLGSYDDAPGLSIDLHRDYVNETDDASIRRDALTILEVLSKEVWGTRHRVGSE</sequence>
<protein>
    <submittedName>
        <fullName evidence="1">Uncharacterized protein</fullName>
    </submittedName>
</protein>
<keyword evidence="2" id="KW-1185">Reference proteome</keyword>
<dbReference type="Proteomes" id="UP001596383">
    <property type="component" value="Unassembled WGS sequence"/>
</dbReference>
<proteinExistence type="predicted"/>
<comment type="caution">
    <text evidence="1">The sequence shown here is derived from an EMBL/GenBank/DDBJ whole genome shotgun (WGS) entry which is preliminary data.</text>
</comment>
<dbReference type="EMBL" id="JBHSWV010000004">
    <property type="protein sequence ID" value="MFC6763583.1"/>
    <property type="molecule type" value="Genomic_DNA"/>
</dbReference>
<organism evidence="1 2">
    <name type="scientific">Natrinema soli</name>
    <dbReference type="NCBI Taxonomy" id="1930624"/>
    <lineage>
        <taxon>Archaea</taxon>
        <taxon>Methanobacteriati</taxon>
        <taxon>Methanobacteriota</taxon>
        <taxon>Stenosarchaea group</taxon>
        <taxon>Halobacteria</taxon>
        <taxon>Halobacteriales</taxon>
        <taxon>Natrialbaceae</taxon>
        <taxon>Natrinema</taxon>
    </lineage>
</organism>
<evidence type="ECO:0000313" key="2">
    <source>
        <dbReference type="Proteomes" id="UP001596383"/>
    </source>
</evidence>
<gene>
    <name evidence="1" type="ORF">ACFQE6_00340</name>
</gene>
<dbReference type="AlphaFoldDB" id="A0ABD5SEN6"/>
<evidence type="ECO:0000313" key="1">
    <source>
        <dbReference type="EMBL" id="MFC6763583.1"/>
    </source>
</evidence>
<dbReference type="RefSeq" id="WP_273736702.1">
    <property type="nucleotide sequence ID" value="NZ_JAQIVI010000004.1"/>
</dbReference>
<accession>A0ABD5SEN6</accession>
<name>A0ABD5SEN6_9EURY</name>